<keyword evidence="1" id="KW-0812">Transmembrane</keyword>
<evidence type="ECO:0000256" key="1">
    <source>
        <dbReference type="SAM" id="Phobius"/>
    </source>
</evidence>
<gene>
    <name evidence="2" type="ORF">QP018_02260</name>
</gene>
<organism evidence="2 3">
    <name type="scientific">Gallibacterium anatis</name>
    <dbReference type="NCBI Taxonomy" id="750"/>
    <lineage>
        <taxon>Bacteria</taxon>
        <taxon>Pseudomonadati</taxon>
        <taxon>Pseudomonadota</taxon>
        <taxon>Gammaproteobacteria</taxon>
        <taxon>Pasteurellales</taxon>
        <taxon>Pasteurellaceae</taxon>
        <taxon>Gallibacterium</taxon>
    </lineage>
</organism>
<keyword evidence="3" id="KW-1185">Reference proteome</keyword>
<dbReference type="InterPro" id="IPR058979">
    <property type="entry name" value="LysC-like"/>
</dbReference>
<protein>
    <recommendedName>
        <fullName evidence="4">Lysis protein</fullName>
    </recommendedName>
</protein>
<accession>A0AAX3XGC5</accession>
<evidence type="ECO:0000313" key="3">
    <source>
        <dbReference type="Proteomes" id="UP001226750"/>
    </source>
</evidence>
<evidence type="ECO:0008006" key="4">
    <source>
        <dbReference type="Google" id="ProtNLM"/>
    </source>
</evidence>
<keyword evidence="1" id="KW-1133">Transmembrane helix</keyword>
<feature type="transmembrane region" description="Helical" evidence="1">
    <location>
        <begin position="6"/>
        <end position="25"/>
    </location>
</feature>
<evidence type="ECO:0000313" key="2">
    <source>
        <dbReference type="EMBL" id="WIM80081.1"/>
    </source>
</evidence>
<name>A0AAX3XGC5_9PAST</name>
<dbReference type="Pfam" id="PF23793">
    <property type="entry name" value="LysC"/>
    <property type="match status" value="1"/>
</dbReference>
<keyword evidence="1" id="KW-0472">Membrane</keyword>
<dbReference type="RefSeq" id="WP_285092530.1">
    <property type="nucleotide sequence ID" value="NZ_CP126975.1"/>
</dbReference>
<dbReference type="EMBL" id="CP126975">
    <property type="protein sequence ID" value="WIM80081.1"/>
    <property type="molecule type" value="Genomic_DNA"/>
</dbReference>
<dbReference type="Proteomes" id="UP001226750">
    <property type="component" value="Chromosome"/>
</dbReference>
<reference evidence="2 3" key="1">
    <citation type="submission" date="2023-06" db="EMBL/GenBank/DDBJ databases">
        <title>Complete Genome Sequence of Gallibacterium anatis Strain BJF12, Isolated from a chicken with diarrhea.</title>
        <authorList>
            <person name="Guo F."/>
            <person name="Bu W."/>
            <person name="Xu F."/>
            <person name="Wen T."/>
        </authorList>
    </citation>
    <scope>NUCLEOTIDE SEQUENCE [LARGE SCALE GENOMIC DNA]</scope>
    <source>
        <strain evidence="2 3">BJF12</strain>
    </source>
</reference>
<sequence length="169" mass="19592">MFTTNKWLYVIAIMTLLLISVAYQYQLIKNLKSEIDKQSDTIATQSATIVQLHADMANNQRLTLELSRNQMRGVNQMRLSKIYPQMTKPVMRITVLLLSLLLISCASKPVTIVQPKIPAVLISYLDRTEFNGRTYGDVAQYAVILKRERDICLNRIDRIREWQTEHVQH</sequence>
<proteinExistence type="predicted"/>
<dbReference type="AlphaFoldDB" id="A0AAX3XGC5"/>